<name>A0AAW4HIY5_VIBVL</name>
<keyword evidence="2" id="KW-0472">Membrane</keyword>
<keyword evidence="2" id="KW-1133">Transmembrane helix</keyword>
<protein>
    <submittedName>
        <fullName evidence="3">Uncharacterized protein</fullName>
    </submittedName>
</protein>
<accession>A0AAW4HIY5</accession>
<dbReference type="RefSeq" id="WP_206623207.1">
    <property type="nucleotide sequence ID" value="NZ_JAFKOQ010000055.1"/>
</dbReference>
<proteinExistence type="predicted"/>
<organism evidence="3 4">
    <name type="scientific">Vibrio vulnificus</name>
    <dbReference type="NCBI Taxonomy" id="672"/>
    <lineage>
        <taxon>Bacteria</taxon>
        <taxon>Pseudomonadati</taxon>
        <taxon>Pseudomonadota</taxon>
        <taxon>Gammaproteobacteria</taxon>
        <taxon>Vibrionales</taxon>
        <taxon>Vibrionaceae</taxon>
        <taxon>Vibrio</taxon>
    </lineage>
</organism>
<evidence type="ECO:0000256" key="2">
    <source>
        <dbReference type="SAM" id="Phobius"/>
    </source>
</evidence>
<feature type="region of interest" description="Disordered" evidence="1">
    <location>
        <begin position="25"/>
        <end position="49"/>
    </location>
</feature>
<evidence type="ECO:0000313" key="4">
    <source>
        <dbReference type="Proteomes" id="UP000664056"/>
    </source>
</evidence>
<dbReference type="GO" id="GO:0003779">
    <property type="term" value="F:actin binding"/>
    <property type="evidence" value="ECO:0007669"/>
    <property type="project" value="InterPro"/>
</dbReference>
<comment type="caution">
    <text evidence="3">The sequence shown here is derived from an EMBL/GenBank/DDBJ whole genome shotgun (WGS) entry which is preliminary data.</text>
</comment>
<dbReference type="InterPro" id="IPR027310">
    <property type="entry name" value="Profilin_CS"/>
</dbReference>
<dbReference type="AlphaFoldDB" id="A0AAW4HIY5"/>
<feature type="transmembrane region" description="Helical" evidence="2">
    <location>
        <begin position="57"/>
        <end position="77"/>
    </location>
</feature>
<evidence type="ECO:0000313" key="3">
    <source>
        <dbReference type="EMBL" id="MBN8124606.1"/>
    </source>
</evidence>
<dbReference type="PROSITE" id="PS00414">
    <property type="entry name" value="PROFILIN"/>
    <property type="match status" value="1"/>
</dbReference>
<keyword evidence="2" id="KW-0812">Transmembrane</keyword>
<dbReference type="EMBL" id="JAFKOQ010000055">
    <property type="protein sequence ID" value="MBN8124606.1"/>
    <property type="molecule type" value="Genomic_DNA"/>
</dbReference>
<reference evidence="3" key="1">
    <citation type="submission" date="2021-03" db="EMBL/GenBank/DDBJ databases">
        <title>Study of the foodborne Vibrio vulnificus isolates from China.</title>
        <authorList>
            <person name="Zheng Z."/>
            <person name="Ye L."/>
        </authorList>
    </citation>
    <scope>NUCLEOTIDE SEQUENCE</scope>
    <source>
        <strain evidence="3">Vv1582</strain>
    </source>
</reference>
<gene>
    <name evidence="3" type="ORF">J0J18_23140</name>
</gene>
<dbReference type="Proteomes" id="UP000664056">
    <property type="component" value="Unassembled WGS sequence"/>
</dbReference>
<sequence length="81" mass="8399">MSWWDSIVDAASDLSGAASGIYNDWTSKEPNASSTQKPNANDTGNNSKPVTVTQGAIPVWAMVGGGVLLVVILILVLRGGK</sequence>
<evidence type="ECO:0000256" key="1">
    <source>
        <dbReference type="SAM" id="MobiDB-lite"/>
    </source>
</evidence>